<keyword evidence="1" id="KW-0812">Transmembrane</keyword>
<keyword evidence="3" id="KW-1185">Reference proteome</keyword>
<dbReference type="Proteomes" id="UP001642540">
    <property type="component" value="Unassembled WGS sequence"/>
</dbReference>
<dbReference type="EMBL" id="CAXLJM020000113">
    <property type="protein sequence ID" value="CAL8136974.1"/>
    <property type="molecule type" value="Genomic_DNA"/>
</dbReference>
<gene>
    <name evidence="2" type="ORF">ODALV1_LOCUS26705</name>
</gene>
<organism evidence="2 3">
    <name type="scientific">Orchesella dallaii</name>
    <dbReference type="NCBI Taxonomy" id="48710"/>
    <lineage>
        <taxon>Eukaryota</taxon>
        <taxon>Metazoa</taxon>
        <taxon>Ecdysozoa</taxon>
        <taxon>Arthropoda</taxon>
        <taxon>Hexapoda</taxon>
        <taxon>Collembola</taxon>
        <taxon>Entomobryomorpha</taxon>
        <taxon>Entomobryoidea</taxon>
        <taxon>Orchesellidae</taxon>
        <taxon>Orchesellinae</taxon>
        <taxon>Orchesella</taxon>
    </lineage>
</organism>
<accession>A0ABP1RVS3</accession>
<sequence length="405" mass="46941">MLLKRDFLVGLKAHLKTQLLFGTTPIIFRENKSLHDHEEGFLCHSSNNTIPKQWFKLLFSTIFVTVWWFQIVQSIKEENLVTILESMLYAVALSTFILMKRAYLQKRRFVVELLNMVLRFEFTHFETNSSEINQNQGYKYFIFFCQLSGILGTPILILAYSLQRWFNPCTSATFAYRLFLPECSAINPLQISWKFSSLLALFLTILLSIWVIIDLCGCLMFQTFELAFVQCCCLKEYLKWLHGVMKSSALGQFDLSLVSVYRELQLLSRLYNWIQQDVIIIALTNMTVFVFIVSLYALILMGSHASVPHILFFSSVVLLGLLVIVVCFGTFAGLHTQSTKLIVFLRKKVNLSVWKPHKKRLIERYSWSLREIKVSIGQVNFVDKLTPVIMLNFCISQIVSLLLIE</sequence>
<feature type="transmembrane region" description="Helical" evidence="1">
    <location>
        <begin position="54"/>
        <end position="73"/>
    </location>
</feature>
<evidence type="ECO:0008006" key="4">
    <source>
        <dbReference type="Google" id="ProtNLM"/>
    </source>
</evidence>
<name>A0ABP1RVS3_9HEXA</name>
<feature type="transmembrane region" description="Helical" evidence="1">
    <location>
        <begin position="278"/>
        <end position="299"/>
    </location>
</feature>
<feature type="transmembrane region" description="Helical" evidence="1">
    <location>
        <begin position="79"/>
        <end position="99"/>
    </location>
</feature>
<proteinExistence type="predicted"/>
<feature type="transmembrane region" description="Helical" evidence="1">
    <location>
        <begin position="140"/>
        <end position="162"/>
    </location>
</feature>
<evidence type="ECO:0000313" key="2">
    <source>
        <dbReference type="EMBL" id="CAL8136974.1"/>
    </source>
</evidence>
<reference evidence="2 3" key="1">
    <citation type="submission" date="2024-08" db="EMBL/GenBank/DDBJ databases">
        <authorList>
            <person name="Cucini C."/>
            <person name="Frati F."/>
        </authorList>
    </citation>
    <scope>NUCLEOTIDE SEQUENCE [LARGE SCALE GENOMIC DNA]</scope>
</reference>
<feature type="transmembrane region" description="Helical" evidence="1">
    <location>
        <begin position="311"/>
        <end position="334"/>
    </location>
</feature>
<keyword evidence="1" id="KW-1133">Transmembrane helix</keyword>
<evidence type="ECO:0000256" key="1">
    <source>
        <dbReference type="SAM" id="Phobius"/>
    </source>
</evidence>
<protein>
    <recommendedName>
        <fullName evidence="4">Gustatory receptor</fullName>
    </recommendedName>
</protein>
<comment type="caution">
    <text evidence="2">The sequence shown here is derived from an EMBL/GenBank/DDBJ whole genome shotgun (WGS) entry which is preliminary data.</text>
</comment>
<evidence type="ECO:0000313" key="3">
    <source>
        <dbReference type="Proteomes" id="UP001642540"/>
    </source>
</evidence>
<feature type="transmembrane region" description="Helical" evidence="1">
    <location>
        <begin position="198"/>
        <end position="221"/>
    </location>
</feature>
<keyword evidence="1" id="KW-0472">Membrane</keyword>